<dbReference type="GO" id="GO:0005615">
    <property type="term" value="C:extracellular space"/>
    <property type="evidence" value="ECO:0007669"/>
    <property type="project" value="TreeGrafter"/>
</dbReference>
<keyword evidence="10" id="KW-0325">Glycoprotein</keyword>
<evidence type="ECO:0000256" key="2">
    <source>
        <dbReference type="ARBA" id="ARBA00010054"/>
    </source>
</evidence>
<feature type="domain" description="FZ" evidence="13">
    <location>
        <begin position="38"/>
        <end position="154"/>
    </location>
</feature>
<dbReference type="SUPFAM" id="SSF50242">
    <property type="entry name" value="TIMP-like"/>
    <property type="match status" value="1"/>
</dbReference>
<dbReference type="Gene3D" id="1.10.2000.10">
    <property type="entry name" value="Frizzled cysteine-rich domain"/>
    <property type="match status" value="1"/>
</dbReference>
<dbReference type="GO" id="GO:0035567">
    <property type="term" value="P:non-canonical Wnt signaling pathway"/>
    <property type="evidence" value="ECO:0007669"/>
    <property type="project" value="TreeGrafter"/>
</dbReference>
<evidence type="ECO:0000313" key="15">
    <source>
        <dbReference type="EMBL" id="KAK1800566.1"/>
    </source>
</evidence>
<dbReference type="InterPro" id="IPR018933">
    <property type="entry name" value="Netrin_module_non-TIMP"/>
</dbReference>
<evidence type="ECO:0000256" key="9">
    <source>
        <dbReference type="ARBA" id="ARBA00023157"/>
    </source>
</evidence>
<proteinExistence type="inferred from homology"/>
<reference evidence="15" key="1">
    <citation type="submission" date="2023-03" db="EMBL/GenBank/DDBJ databases">
        <title>Electrophorus voltai genome.</title>
        <authorList>
            <person name="Bian C."/>
        </authorList>
    </citation>
    <scope>NUCLEOTIDE SEQUENCE</scope>
    <source>
        <strain evidence="15">CB-2022</strain>
        <tissue evidence="15">Muscle</tissue>
    </source>
</reference>
<keyword evidence="6" id="KW-0879">Wnt signaling pathway</keyword>
<evidence type="ECO:0000256" key="11">
    <source>
        <dbReference type="PROSITE-ProRule" id="PRU00090"/>
    </source>
</evidence>
<protein>
    <recommendedName>
        <fullName evidence="3">Secreted frizzled-related protein 1</fullName>
    </recommendedName>
</protein>
<evidence type="ECO:0000259" key="14">
    <source>
        <dbReference type="PROSITE" id="PS50189"/>
    </source>
</evidence>
<dbReference type="InterPro" id="IPR020067">
    <property type="entry name" value="Frizzled_dom"/>
</dbReference>
<accession>A0AAD9E0B1</accession>
<sequence>MRTICAPKLLWLALLCAASSLRASEYEYSWKDIVYTYGKGPQCVPIPEDLQLCYSVGYSQMILPNLLGHDTLQEVKQQASSWVPLVHKHCHADTQVFLCSLFAPVCLARPVYPCRKMCESVRDSCAPIMEAFGFPWPEMLNCSKFPVDELCIATNMTDKPESSDYTPLCPVCDRGMTHILDQICVSEFAIKTRIKEVRKEGRDRKVMLEKRRRQVRLGNLKKEKMKKLVLYLKNGVDCLCQPLEHLDTSYLIVGRKVEKRYLLTGIHKWDKSSKEFKKALKKLESKNCHDTFLK</sequence>
<comment type="caution">
    <text evidence="11">Lacks conserved residue(s) required for the propagation of feature annotation.</text>
</comment>
<evidence type="ECO:0000256" key="5">
    <source>
        <dbReference type="ARBA" id="ARBA00022525"/>
    </source>
</evidence>
<dbReference type="SUPFAM" id="SSF63501">
    <property type="entry name" value="Frizzled cysteine-rich domain"/>
    <property type="match status" value="1"/>
</dbReference>
<evidence type="ECO:0000256" key="10">
    <source>
        <dbReference type="ARBA" id="ARBA00023180"/>
    </source>
</evidence>
<feature type="disulfide bond" evidence="11">
    <location>
        <begin position="53"/>
        <end position="99"/>
    </location>
</feature>
<keyword evidence="8" id="KW-0221">Differentiation</keyword>
<evidence type="ECO:0000256" key="7">
    <source>
        <dbReference type="ARBA" id="ARBA00022729"/>
    </source>
</evidence>
<keyword evidence="9 11" id="KW-1015">Disulfide bond</keyword>
<dbReference type="FunFam" id="2.40.50.120:FF:000003">
    <property type="entry name" value="Secreted frizzled-related protein 1"/>
    <property type="match status" value="1"/>
</dbReference>
<dbReference type="CDD" id="cd03580">
    <property type="entry name" value="NTR_Sfrp1_like"/>
    <property type="match status" value="1"/>
</dbReference>
<feature type="signal peptide" evidence="12">
    <location>
        <begin position="1"/>
        <end position="23"/>
    </location>
</feature>
<dbReference type="AlphaFoldDB" id="A0AAD9E0B1"/>
<evidence type="ECO:0000256" key="3">
    <source>
        <dbReference type="ARBA" id="ARBA00020517"/>
    </source>
</evidence>
<dbReference type="InterPro" id="IPR015526">
    <property type="entry name" value="Frizzled/SFRP"/>
</dbReference>
<feature type="disulfide bond" evidence="11">
    <location>
        <begin position="118"/>
        <end position="142"/>
    </location>
</feature>
<dbReference type="InterPro" id="IPR036790">
    <property type="entry name" value="Frizzled_dom_sf"/>
</dbReference>
<dbReference type="Proteomes" id="UP001239994">
    <property type="component" value="Unassembled WGS sequence"/>
</dbReference>
<dbReference type="PANTHER" id="PTHR11309">
    <property type="entry name" value="FRIZZLED"/>
    <property type="match status" value="1"/>
</dbReference>
<feature type="domain" description="NTR" evidence="14">
    <location>
        <begin position="169"/>
        <end position="288"/>
    </location>
</feature>
<keyword evidence="16" id="KW-1185">Reference proteome</keyword>
<dbReference type="InterPro" id="IPR001134">
    <property type="entry name" value="Netrin_domain"/>
</dbReference>
<name>A0AAD9E0B1_9TELE</name>
<dbReference type="PROSITE" id="PS50189">
    <property type="entry name" value="NTR"/>
    <property type="match status" value="1"/>
</dbReference>
<organism evidence="15 16">
    <name type="scientific">Electrophorus voltai</name>
    <dbReference type="NCBI Taxonomy" id="2609070"/>
    <lineage>
        <taxon>Eukaryota</taxon>
        <taxon>Metazoa</taxon>
        <taxon>Chordata</taxon>
        <taxon>Craniata</taxon>
        <taxon>Vertebrata</taxon>
        <taxon>Euteleostomi</taxon>
        <taxon>Actinopterygii</taxon>
        <taxon>Neopterygii</taxon>
        <taxon>Teleostei</taxon>
        <taxon>Ostariophysi</taxon>
        <taxon>Gymnotiformes</taxon>
        <taxon>Gymnotoidei</taxon>
        <taxon>Gymnotidae</taxon>
        <taxon>Electrophorus</taxon>
    </lineage>
</organism>
<keyword evidence="4" id="KW-0217">Developmental protein</keyword>
<dbReference type="GO" id="GO:0060070">
    <property type="term" value="P:canonical Wnt signaling pathway"/>
    <property type="evidence" value="ECO:0007669"/>
    <property type="project" value="TreeGrafter"/>
</dbReference>
<feature type="chain" id="PRO_5041962292" description="Secreted frizzled-related protein 1" evidence="12">
    <location>
        <begin position="24"/>
        <end position="294"/>
    </location>
</feature>
<dbReference type="GO" id="GO:2000026">
    <property type="term" value="P:regulation of multicellular organismal development"/>
    <property type="evidence" value="ECO:0007669"/>
    <property type="project" value="UniProtKB-ARBA"/>
</dbReference>
<evidence type="ECO:0000256" key="6">
    <source>
        <dbReference type="ARBA" id="ARBA00022687"/>
    </source>
</evidence>
<evidence type="ECO:0000313" key="16">
    <source>
        <dbReference type="Proteomes" id="UP001239994"/>
    </source>
</evidence>
<dbReference type="Pfam" id="PF01759">
    <property type="entry name" value="NTR"/>
    <property type="match status" value="1"/>
</dbReference>
<evidence type="ECO:0000256" key="1">
    <source>
        <dbReference type="ARBA" id="ARBA00004613"/>
    </source>
</evidence>
<dbReference type="GO" id="GO:0017147">
    <property type="term" value="F:Wnt-protein binding"/>
    <property type="evidence" value="ECO:0007669"/>
    <property type="project" value="TreeGrafter"/>
</dbReference>
<keyword evidence="5" id="KW-0964">Secreted</keyword>
<dbReference type="SMART" id="SM00063">
    <property type="entry name" value="FRI"/>
    <property type="match status" value="1"/>
</dbReference>
<keyword evidence="7 12" id="KW-0732">Signal</keyword>
<dbReference type="GO" id="GO:0030154">
    <property type="term" value="P:cell differentiation"/>
    <property type="evidence" value="ECO:0007669"/>
    <property type="project" value="UniProtKB-KW"/>
</dbReference>
<dbReference type="EMBL" id="JAROKS010000010">
    <property type="protein sequence ID" value="KAK1800566.1"/>
    <property type="molecule type" value="Genomic_DNA"/>
</dbReference>
<evidence type="ECO:0000256" key="8">
    <source>
        <dbReference type="ARBA" id="ARBA00022782"/>
    </source>
</evidence>
<dbReference type="Pfam" id="PF01392">
    <property type="entry name" value="Fz"/>
    <property type="match status" value="1"/>
</dbReference>
<comment type="similarity">
    <text evidence="2">Belongs to the secreted frizzled-related protein (sFRP) family.</text>
</comment>
<evidence type="ECO:0000256" key="12">
    <source>
        <dbReference type="SAM" id="SignalP"/>
    </source>
</evidence>
<dbReference type="Gene3D" id="2.40.50.120">
    <property type="match status" value="1"/>
</dbReference>
<gene>
    <name evidence="15" type="ORF">P4O66_005509</name>
</gene>
<dbReference type="InterPro" id="IPR008993">
    <property type="entry name" value="TIMP-like_OB-fold"/>
</dbReference>
<comment type="subcellular location">
    <subcellularLocation>
        <location evidence="1">Secreted</location>
    </subcellularLocation>
</comment>
<evidence type="ECO:0000259" key="13">
    <source>
        <dbReference type="PROSITE" id="PS50038"/>
    </source>
</evidence>
<dbReference type="FunFam" id="1.10.2000.10:FF:000001">
    <property type="entry name" value="secreted frizzled-related protein 2"/>
    <property type="match status" value="1"/>
</dbReference>
<comment type="caution">
    <text evidence="15">The sequence shown here is derived from an EMBL/GenBank/DDBJ whole genome shotgun (WGS) entry which is preliminary data.</text>
</comment>
<evidence type="ECO:0000256" key="4">
    <source>
        <dbReference type="ARBA" id="ARBA00022473"/>
    </source>
</evidence>
<dbReference type="PROSITE" id="PS50038">
    <property type="entry name" value="FZ"/>
    <property type="match status" value="1"/>
</dbReference>
<dbReference type="PANTHER" id="PTHR11309:SF87">
    <property type="entry name" value="SECRETED FRIZZLED-RELATED PROTEIN 1"/>
    <property type="match status" value="1"/>
</dbReference>